<dbReference type="InterPro" id="IPR020904">
    <property type="entry name" value="Sc_DH/Rdtase_CS"/>
</dbReference>
<dbReference type="FunFam" id="3.40.50.720:FF:000047">
    <property type="entry name" value="NADP-dependent L-serine/L-allo-threonine dehydrogenase"/>
    <property type="match status" value="1"/>
</dbReference>
<feature type="region of interest" description="Disordered" evidence="4">
    <location>
        <begin position="291"/>
        <end position="338"/>
    </location>
</feature>
<dbReference type="AlphaFoldDB" id="A0A8J6L451"/>
<evidence type="ECO:0000313" key="7">
    <source>
        <dbReference type="Proteomes" id="UP000719412"/>
    </source>
</evidence>
<dbReference type="Gene3D" id="3.30.160.60">
    <property type="entry name" value="Classic Zinc Finger"/>
    <property type="match status" value="1"/>
</dbReference>
<dbReference type="PRINTS" id="PR00080">
    <property type="entry name" value="SDRFAMILY"/>
</dbReference>
<keyword evidence="7" id="KW-1185">Reference proteome</keyword>
<keyword evidence="3" id="KW-0863">Zinc-finger</keyword>
<evidence type="ECO:0000256" key="4">
    <source>
        <dbReference type="SAM" id="MobiDB-lite"/>
    </source>
</evidence>
<dbReference type="PRINTS" id="PR00081">
    <property type="entry name" value="GDHRDH"/>
</dbReference>
<dbReference type="Proteomes" id="UP000719412">
    <property type="component" value="Unassembled WGS sequence"/>
</dbReference>
<dbReference type="PANTHER" id="PTHR43115">
    <property type="entry name" value="DEHYDROGENASE/REDUCTASE SDR FAMILY MEMBER 11"/>
    <property type="match status" value="1"/>
</dbReference>
<dbReference type="InterPro" id="IPR013087">
    <property type="entry name" value="Znf_C2H2_type"/>
</dbReference>
<dbReference type="SUPFAM" id="SSF57667">
    <property type="entry name" value="beta-beta-alpha zinc fingers"/>
    <property type="match status" value="1"/>
</dbReference>
<dbReference type="SUPFAM" id="SSF51735">
    <property type="entry name" value="NAD(P)-binding Rossmann-fold domains"/>
    <property type="match status" value="1"/>
</dbReference>
<sequence>MQNYQLPVETPRCERNDLGKYYCKSCNFETDLVIILKQHVRKYHRKDTDCVQDQPKNDTVVKSYICQKCTFETYSVLMWIKHLDHSCFNTKEECGNVSEEEWYRRERCSFKTKQATVLEKHHFQLYSCDDCEFKTNWNASLKQHKKIHLSADAVQWYSCDKCKYKTKYKGNIKQHKAIHLSADAIQWYKTFQNGLSDPDFRYPVGQVGERRGKYIKVEQTPFLRFSTSSGERLRPIRSATGAGEPVEEDRSGWETVLEEFQPYVAADKGFLHEGHRPYASADHFATLLGRRHPQGSHQRTRPHTGLPLAEEPESRSNSYLARKGRGEEGPRGLSEDTDGVIDQWRKKDSEDLPPAHSSKDSFWISSPRPGAVRGKLNSLVCRRSKLSTKNKITIYRTIVRPAMMYGVAIWGNVANTQLQKLQVVQNKFLRAFFNAPWLVRNAQLHWEANLPTIREYRQDVAGKFFENAANHPNPLVRESVNYDENNRRQLHFLVNYFTLHFHKFLCSIQVLDENPVRIQCKTDQICFLITPVNTKMERWEGKVAVVTGVSSGIGAAIAKALVEKGLKVIGLARRIDRVEELACSLADQPGELFPISCDVTKEDNILEAFKWVVENVGPVHILINNAGLTKLTNLTDGSTEMWREVFDVNVLALCICTREAVKVMKEHDIDGHIVHLNSIAGHVVHNVPSFNVYPASKFAVTALTESLRLELVQQKSRIKVTSISPGVVRTEFLEGMSGDDKDVIRQLPYLRPEAVADAIVYVLSTDPAVQITELTIRPVGEPI</sequence>
<dbReference type="EMBL" id="JABDTM020030091">
    <property type="protein sequence ID" value="KAH0807575.1"/>
    <property type="molecule type" value="Genomic_DNA"/>
</dbReference>
<name>A0A8J6L451_TENMO</name>
<gene>
    <name evidence="6" type="ORF">GEV33_015217</name>
</gene>
<dbReference type="PROSITE" id="PS00061">
    <property type="entry name" value="ADH_SHORT"/>
    <property type="match status" value="1"/>
</dbReference>
<dbReference type="GO" id="GO:0008270">
    <property type="term" value="F:zinc ion binding"/>
    <property type="evidence" value="ECO:0007669"/>
    <property type="project" value="UniProtKB-KW"/>
</dbReference>
<feature type="compositionally biased region" description="Basic residues" evidence="4">
    <location>
        <begin position="291"/>
        <end position="302"/>
    </location>
</feature>
<dbReference type="InterPro" id="IPR036291">
    <property type="entry name" value="NAD(P)-bd_dom_sf"/>
</dbReference>
<feature type="domain" description="C2H2-type" evidence="5">
    <location>
        <begin position="157"/>
        <end position="184"/>
    </location>
</feature>
<dbReference type="PANTHER" id="PTHR43115:SF4">
    <property type="entry name" value="DEHYDROGENASE_REDUCTASE SDR FAMILY MEMBER 11"/>
    <property type="match status" value="1"/>
</dbReference>
<evidence type="ECO:0000313" key="6">
    <source>
        <dbReference type="EMBL" id="KAH0807575.1"/>
    </source>
</evidence>
<keyword evidence="3" id="KW-0479">Metal-binding</keyword>
<feature type="compositionally biased region" description="Basic and acidic residues" evidence="4">
    <location>
        <begin position="324"/>
        <end position="334"/>
    </location>
</feature>
<keyword evidence="3" id="KW-0862">Zinc</keyword>
<comment type="caution">
    <text evidence="6">The sequence shown here is derived from an EMBL/GenBank/DDBJ whole genome shotgun (WGS) entry which is preliminary data.</text>
</comment>
<dbReference type="Gene3D" id="3.40.50.720">
    <property type="entry name" value="NAD(P)-binding Rossmann-like Domain"/>
    <property type="match status" value="1"/>
</dbReference>
<protein>
    <recommendedName>
        <fullName evidence="5">C2H2-type domain-containing protein</fullName>
    </recommendedName>
</protein>
<evidence type="ECO:0000256" key="1">
    <source>
        <dbReference type="ARBA" id="ARBA00006484"/>
    </source>
</evidence>
<reference evidence="6" key="1">
    <citation type="journal article" date="2020" name="J Insects Food Feed">
        <title>The yellow mealworm (Tenebrio molitor) genome: a resource for the emerging insects as food and feed industry.</title>
        <authorList>
            <person name="Eriksson T."/>
            <person name="Andere A."/>
            <person name="Kelstrup H."/>
            <person name="Emery V."/>
            <person name="Picard C."/>
        </authorList>
    </citation>
    <scope>NUCLEOTIDE SEQUENCE</scope>
    <source>
        <strain evidence="6">Stoneville</strain>
        <tissue evidence="6">Whole head</tissue>
    </source>
</reference>
<evidence type="ECO:0000256" key="2">
    <source>
        <dbReference type="ARBA" id="ARBA00023002"/>
    </source>
</evidence>
<dbReference type="SMART" id="SM00355">
    <property type="entry name" value="ZnF_C2H2"/>
    <property type="match status" value="4"/>
</dbReference>
<dbReference type="PROSITE" id="PS50157">
    <property type="entry name" value="ZINC_FINGER_C2H2_2"/>
    <property type="match status" value="2"/>
</dbReference>
<evidence type="ECO:0000256" key="3">
    <source>
        <dbReference type="PROSITE-ProRule" id="PRU00042"/>
    </source>
</evidence>
<dbReference type="GO" id="GO:0016616">
    <property type="term" value="F:oxidoreductase activity, acting on the CH-OH group of donors, NAD or NADP as acceptor"/>
    <property type="evidence" value="ECO:0007669"/>
    <property type="project" value="UniProtKB-ARBA"/>
</dbReference>
<dbReference type="InterPro" id="IPR002347">
    <property type="entry name" value="SDR_fam"/>
</dbReference>
<proteinExistence type="inferred from homology"/>
<comment type="similarity">
    <text evidence="1">Belongs to the short-chain dehydrogenases/reductases (SDR) family.</text>
</comment>
<evidence type="ECO:0000259" key="5">
    <source>
        <dbReference type="PROSITE" id="PS50157"/>
    </source>
</evidence>
<keyword evidence="2" id="KW-0560">Oxidoreductase</keyword>
<accession>A0A8J6L451</accession>
<reference evidence="6" key="2">
    <citation type="submission" date="2021-08" db="EMBL/GenBank/DDBJ databases">
        <authorList>
            <person name="Eriksson T."/>
        </authorList>
    </citation>
    <scope>NUCLEOTIDE SEQUENCE</scope>
    <source>
        <strain evidence="6">Stoneville</strain>
        <tissue evidence="6">Whole head</tissue>
    </source>
</reference>
<organism evidence="6 7">
    <name type="scientific">Tenebrio molitor</name>
    <name type="common">Yellow mealworm beetle</name>
    <dbReference type="NCBI Taxonomy" id="7067"/>
    <lineage>
        <taxon>Eukaryota</taxon>
        <taxon>Metazoa</taxon>
        <taxon>Ecdysozoa</taxon>
        <taxon>Arthropoda</taxon>
        <taxon>Hexapoda</taxon>
        <taxon>Insecta</taxon>
        <taxon>Pterygota</taxon>
        <taxon>Neoptera</taxon>
        <taxon>Endopterygota</taxon>
        <taxon>Coleoptera</taxon>
        <taxon>Polyphaga</taxon>
        <taxon>Cucujiformia</taxon>
        <taxon>Tenebrionidae</taxon>
        <taxon>Tenebrio</taxon>
    </lineage>
</organism>
<feature type="domain" description="C2H2-type" evidence="5">
    <location>
        <begin position="126"/>
        <end position="153"/>
    </location>
</feature>
<dbReference type="InterPro" id="IPR036236">
    <property type="entry name" value="Znf_C2H2_sf"/>
</dbReference>
<dbReference type="Pfam" id="PF00106">
    <property type="entry name" value="adh_short"/>
    <property type="match status" value="1"/>
</dbReference>